<dbReference type="Pfam" id="PF24522">
    <property type="entry name" value="KRIT1_FRMD8_FERM_C"/>
    <property type="match status" value="1"/>
</dbReference>
<dbReference type="Gene3D" id="1.20.80.10">
    <property type="match status" value="1"/>
</dbReference>
<dbReference type="CDD" id="cd14473">
    <property type="entry name" value="FERM_B-lobe"/>
    <property type="match status" value="1"/>
</dbReference>
<dbReference type="Pfam" id="PF00373">
    <property type="entry name" value="FERM_M"/>
    <property type="match status" value="1"/>
</dbReference>
<dbReference type="AlphaFoldDB" id="V9KNX7"/>
<feature type="region of interest" description="Disordered" evidence="2">
    <location>
        <begin position="1"/>
        <end position="21"/>
    </location>
</feature>
<dbReference type="InterPro" id="IPR011993">
    <property type="entry name" value="PH-like_dom_sf"/>
</dbReference>
<dbReference type="PANTHER" id="PTHR13283">
    <property type="entry name" value="KREV INTERACTION TRAPPED 1-RELATED"/>
    <property type="match status" value="1"/>
</dbReference>
<sequence length="460" mass="51894">MDPNESGNLPDSAGGSHRGSVSSTVARNPAILVYLANDTIVQLLVENLGCITAGELSRMVRESLQLPDQAQEIFSLWLISPFLELQLKPKHLPYKLCRQWPDLLYRFTNCSADDIIQDEPSLQFRRNVFFPKVRELQVENDRILRLLYEEAKANILEGRYPCDMEDCRQLGAIACRVELGPFDQAQHTHNFFRDKLALFLPAHLCKKAGGFLAAFRGRGGKQHGHEEELREAYQQLTDGAACEEAEAVKHHHKEYLQRCHLLPYYGCAVFSGEIDRLPQGFLHRGSRKPVNIGISLGGVSIMDSKEKHVLVALAFHELSWDHTRSEDEDGEDMLLLEFDGEEEGGAMVNKLLKIYSKQAELMSGMIEYCIDFNSAFEPPVAEPGAAKPPLARPREKRGKLKRQNSVVANRIQQLSTIDYVEEGKEIKRVKPKRAASFFTRQLSQGPTAYTAVEVTETLEC</sequence>
<dbReference type="SUPFAM" id="SSF47031">
    <property type="entry name" value="Second domain of FERM"/>
    <property type="match status" value="1"/>
</dbReference>
<dbReference type="GO" id="GO:0005886">
    <property type="term" value="C:plasma membrane"/>
    <property type="evidence" value="ECO:0007669"/>
    <property type="project" value="TreeGrafter"/>
</dbReference>
<dbReference type="GO" id="GO:0090090">
    <property type="term" value="P:negative regulation of canonical Wnt signaling pathway"/>
    <property type="evidence" value="ECO:0007669"/>
    <property type="project" value="TreeGrafter"/>
</dbReference>
<dbReference type="InterPro" id="IPR000299">
    <property type="entry name" value="FERM_domain"/>
</dbReference>
<feature type="region of interest" description="Disordered" evidence="2">
    <location>
        <begin position="382"/>
        <end position="402"/>
    </location>
</feature>
<dbReference type="InterPro" id="IPR035963">
    <property type="entry name" value="FERM_2"/>
</dbReference>
<feature type="domain" description="FERM" evidence="3">
    <location>
        <begin position="29"/>
        <end position="380"/>
    </location>
</feature>
<organism evidence="4">
    <name type="scientific">Callorhinchus milii</name>
    <name type="common">Ghost shark</name>
    <dbReference type="NCBI Taxonomy" id="7868"/>
    <lineage>
        <taxon>Eukaryota</taxon>
        <taxon>Metazoa</taxon>
        <taxon>Chordata</taxon>
        <taxon>Craniata</taxon>
        <taxon>Vertebrata</taxon>
        <taxon>Chondrichthyes</taxon>
        <taxon>Holocephali</taxon>
        <taxon>Chimaeriformes</taxon>
        <taxon>Callorhinchidae</taxon>
        <taxon>Callorhinchus</taxon>
    </lineage>
</organism>
<reference evidence="4" key="1">
    <citation type="journal article" date="2014" name="Nature">
        <title>Elephant shark genome provides unique insights into gnathostome evolution.</title>
        <authorList>
            <consortium name="International Elephant Shark Genome Sequencing Consortium"/>
            <person name="Venkatesh B."/>
            <person name="Lee A.P."/>
            <person name="Ravi V."/>
            <person name="Maurya A.K."/>
            <person name="Lian M.M."/>
            <person name="Swann J.B."/>
            <person name="Ohta Y."/>
            <person name="Flajnik M.F."/>
            <person name="Sutoh Y."/>
            <person name="Kasahara M."/>
            <person name="Hoon S."/>
            <person name="Gangu V."/>
            <person name="Roy S.W."/>
            <person name="Irimia M."/>
            <person name="Korzh V."/>
            <person name="Kondrychyn I."/>
            <person name="Lim Z.W."/>
            <person name="Tay B.H."/>
            <person name="Tohari S."/>
            <person name="Kong K.W."/>
            <person name="Ho S."/>
            <person name="Lorente-Galdos B."/>
            <person name="Quilez J."/>
            <person name="Marques-Bonet T."/>
            <person name="Raney B.J."/>
            <person name="Ingham P.W."/>
            <person name="Tay A."/>
            <person name="Hillier L.W."/>
            <person name="Minx P."/>
            <person name="Boehm T."/>
            <person name="Wilson R.K."/>
            <person name="Brenner S."/>
            <person name="Warren W.C."/>
        </authorList>
    </citation>
    <scope>NUCLEOTIDE SEQUENCE</scope>
    <source>
        <tissue evidence="4">Intestine</tissue>
    </source>
</reference>
<dbReference type="Gene3D" id="3.10.20.90">
    <property type="entry name" value="Phosphatidylinositol 3-kinase Catalytic Subunit, Chain A, domain 1"/>
    <property type="match status" value="1"/>
</dbReference>
<dbReference type="PROSITE" id="PS50057">
    <property type="entry name" value="FERM_3"/>
    <property type="match status" value="1"/>
</dbReference>
<dbReference type="InterPro" id="IPR057096">
    <property type="entry name" value="KRIT1_FRMD8_FERM_C"/>
</dbReference>
<accession>V9KNX7</accession>
<dbReference type="InterPro" id="IPR019749">
    <property type="entry name" value="Band_41_domain"/>
</dbReference>
<proteinExistence type="evidence at transcript level"/>
<dbReference type="InterPro" id="IPR014352">
    <property type="entry name" value="FERM/acyl-CoA-bd_prot_sf"/>
</dbReference>
<evidence type="ECO:0000256" key="1">
    <source>
        <dbReference type="ARBA" id="ARBA00039547"/>
    </source>
</evidence>
<dbReference type="Gene3D" id="2.30.29.30">
    <property type="entry name" value="Pleckstrin-homology domain (PH domain)/Phosphotyrosine-binding domain (PTB)"/>
    <property type="match status" value="1"/>
</dbReference>
<dbReference type="SMART" id="SM00295">
    <property type="entry name" value="B41"/>
    <property type="match status" value="1"/>
</dbReference>
<dbReference type="InterPro" id="IPR019748">
    <property type="entry name" value="FERM_central"/>
</dbReference>
<name>V9KNX7_CALMI</name>
<evidence type="ECO:0000313" key="4">
    <source>
        <dbReference type="EMBL" id="AFO99714.1"/>
    </source>
</evidence>
<evidence type="ECO:0000256" key="2">
    <source>
        <dbReference type="SAM" id="MobiDB-lite"/>
    </source>
</evidence>
<evidence type="ECO:0000259" key="3">
    <source>
        <dbReference type="PROSITE" id="PS50057"/>
    </source>
</evidence>
<dbReference type="EMBL" id="JW867197">
    <property type="protein sequence ID" value="AFO99714.1"/>
    <property type="molecule type" value="mRNA"/>
</dbReference>
<dbReference type="InterPro" id="IPR051594">
    <property type="entry name" value="KRIT1/FRMD8"/>
</dbReference>
<protein>
    <recommendedName>
        <fullName evidence="1">FERM domain-containing protein 8</fullName>
    </recommendedName>
</protein>
<dbReference type="PANTHER" id="PTHR13283:SF10">
    <property type="entry name" value="FERM DOMAIN-CONTAINING PROTEIN 8"/>
    <property type="match status" value="1"/>
</dbReference>